<feature type="domain" description="CBS" evidence="11">
    <location>
        <begin position="207"/>
        <end position="266"/>
    </location>
</feature>
<comment type="subcellular location">
    <subcellularLocation>
        <location evidence="1">Membrane</location>
        <topology evidence="1">Multi-pass membrane protein</topology>
    </subcellularLocation>
</comment>
<evidence type="ECO:0000259" key="11">
    <source>
        <dbReference type="PROSITE" id="PS51371"/>
    </source>
</evidence>
<dbReference type="CDD" id="cd04590">
    <property type="entry name" value="CBS_pair_CorC_HlyC_assoc"/>
    <property type="match status" value="1"/>
</dbReference>
<keyword evidence="14" id="KW-1185">Reference proteome</keyword>
<evidence type="ECO:0000256" key="7">
    <source>
        <dbReference type="ARBA" id="ARBA00023136"/>
    </source>
</evidence>
<dbReference type="Pfam" id="PF00571">
    <property type="entry name" value="CBS"/>
    <property type="match status" value="2"/>
</dbReference>
<evidence type="ECO:0000256" key="3">
    <source>
        <dbReference type="ARBA" id="ARBA00022692"/>
    </source>
</evidence>
<feature type="domain" description="CBS" evidence="11">
    <location>
        <begin position="272"/>
        <end position="329"/>
    </location>
</feature>
<evidence type="ECO:0000313" key="14">
    <source>
        <dbReference type="Proteomes" id="UP001205748"/>
    </source>
</evidence>
<dbReference type="AlphaFoldDB" id="A0AAE3HEA4"/>
<dbReference type="SMART" id="SM00116">
    <property type="entry name" value="CBS"/>
    <property type="match status" value="2"/>
</dbReference>
<comment type="caution">
    <text evidence="13">The sequence shown here is derived from an EMBL/GenBank/DDBJ whole genome shotgun (WGS) entry which is preliminary data.</text>
</comment>
<evidence type="ECO:0000256" key="10">
    <source>
        <dbReference type="SAM" id="Phobius"/>
    </source>
</evidence>
<keyword evidence="4" id="KW-0677">Repeat</keyword>
<dbReference type="PANTHER" id="PTHR22777">
    <property type="entry name" value="HEMOLYSIN-RELATED"/>
    <property type="match status" value="1"/>
</dbReference>
<dbReference type="InterPro" id="IPR016169">
    <property type="entry name" value="FAD-bd_PCMH_sub2"/>
</dbReference>
<dbReference type="RefSeq" id="WP_257529316.1">
    <property type="nucleotide sequence ID" value="NZ_JANKAS010000002.1"/>
</dbReference>
<accession>A0AAE3HEA4</accession>
<dbReference type="InterPro" id="IPR005170">
    <property type="entry name" value="Transptr-assoc_dom"/>
</dbReference>
<feature type="domain" description="CNNM transmembrane" evidence="12">
    <location>
        <begin position="1"/>
        <end position="188"/>
    </location>
</feature>
<dbReference type="PANTHER" id="PTHR22777:SF17">
    <property type="entry name" value="UPF0053 PROTEIN SLL0260"/>
    <property type="match status" value="1"/>
</dbReference>
<feature type="transmembrane region" description="Helical" evidence="10">
    <location>
        <begin position="6"/>
        <end position="25"/>
    </location>
</feature>
<dbReference type="Gene3D" id="3.10.580.10">
    <property type="entry name" value="CBS-domain"/>
    <property type="match status" value="1"/>
</dbReference>
<dbReference type="Pfam" id="PF03471">
    <property type="entry name" value="CorC_HlyC"/>
    <property type="match status" value="1"/>
</dbReference>
<protein>
    <submittedName>
        <fullName evidence="13">Hemolysin family protein</fullName>
    </submittedName>
</protein>
<dbReference type="FunFam" id="3.10.580.10:FF:000002">
    <property type="entry name" value="Magnesium/cobalt efflux protein CorC"/>
    <property type="match status" value="1"/>
</dbReference>
<dbReference type="PROSITE" id="PS51846">
    <property type="entry name" value="CNNM"/>
    <property type="match status" value="1"/>
</dbReference>
<keyword evidence="6 8" id="KW-0129">CBS domain</keyword>
<dbReference type="InterPro" id="IPR044751">
    <property type="entry name" value="Ion_transp-like_CBS"/>
</dbReference>
<dbReference type="InterPro" id="IPR036318">
    <property type="entry name" value="FAD-bd_PCMH-like_sf"/>
</dbReference>
<feature type="transmembrane region" description="Helical" evidence="10">
    <location>
        <begin position="87"/>
        <end position="107"/>
    </location>
</feature>
<sequence length="417" mass="47202">MPIEIYIQIALLIIFILLSSFFSSAETSLSSMNAIKVRQLKEKGLKDADIVRRLLGKSNRVLHTILIGNNIVNIGATAIATKLTVDYLGGSTVLVTLIMTLTILIFGEITPKTYAAQQPDKVAIFVARPLEMLSVVLSPVIRILSYITKIFIRIMGGNIRENIPFVTEEEIKTLVNVGQEEGLLHQRETEMIKSIFEFDDITAKEVMIPRIDITGLEVTSSLQEAMETIVEAGYSRIPVYYESIDNIIGIIYAKDLLNYSIEKDKTKNIRTLMRKAIYVPESKKINDLLKELQKNKVHMAIILDEYGGTAGLVTIEDLLEEIVGDIFDEFDEEEDEIQILNERELIVTSRVSIEEINEILNTNFPEDDFETISGFAFNMLGRIPKEGDIIDFEDVLIKVLKVSQRRIDKIKIQVKEK</sequence>
<organism evidence="13 14">
    <name type="scientific">Irregularibacter muris</name>
    <dbReference type="NCBI Taxonomy" id="1796619"/>
    <lineage>
        <taxon>Bacteria</taxon>
        <taxon>Bacillati</taxon>
        <taxon>Bacillota</taxon>
        <taxon>Clostridia</taxon>
        <taxon>Eubacteriales</taxon>
        <taxon>Eubacteriaceae</taxon>
        <taxon>Irregularibacter</taxon>
    </lineage>
</organism>
<comment type="similarity">
    <text evidence="2">Belongs to the UPF0053 family.</text>
</comment>
<dbReference type="InterPro" id="IPR046342">
    <property type="entry name" value="CBS_dom_sf"/>
</dbReference>
<proteinExistence type="inferred from homology"/>
<evidence type="ECO:0000256" key="2">
    <source>
        <dbReference type="ARBA" id="ARBA00006337"/>
    </source>
</evidence>
<dbReference type="GO" id="GO:0050660">
    <property type="term" value="F:flavin adenine dinucleotide binding"/>
    <property type="evidence" value="ECO:0007669"/>
    <property type="project" value="InterPro"/>
</dbReference>
<dbReference type="Pfam" id="PF01595">
    <property type="entry name" value="CNNM"/>
    <property type="match status" value="1"/>
</dbReference>
<dbReference type="SUPFAM" id="SSF54631">
    <property type="entry name" value="CBS-domain pair"/>
    <property type="match status" value="1"/>
</dbReference>
<evidence type="ECO:0000259" key="12">
    <source>
        <dbReference type="PROSITE" id="PS51846"/>
    </source>
</evidence>
<dbReference type="EMBL" id="JANKAS010000002">
    <property type="protein sequence ID" value="MCR1897862.1"/>
    <property type="molecule type" value="Genomic_DNA"/>
</dbReference>
<dbReference type="PROSITE" id="PS51371">
    <property type="entry name" value="CBS"/>
    <property type="match status" value="2"/>
</dbReference>
<evidence type="ECO:0000256" key="5">
    <source>
        <dbReference type="ARBA" id="ARBA00022989"/>
    </source>
</evidence>
<evidence type="ECO:0000256" key="8">
    <source>
        <dbReference type="PROSITE-ProRule" id="PRU00703"/>
    </source>
</evidence>
<keyword evidence="7 9" id="KW-0472">Membrane</keyword>
<evidence type="ECO:0000256" key="6">
    <source>
        <dbReference type="ARBA" id="ARBA00023122"/>
    </source>
</evidence>
<evidence type="ECO:0000313" key="13">
    <source>
        <dbReference type="EMBL" id="MCR1897862.1"/>
    </source>
</evidence>
<dbReference type="GO" id="GO:0005886">
    <property type="term" value="C:plasma membrane"/>
    <property type="evidence" value="ECO:0007669"/>
    <property type="project" value="TreeGrafter"/>
</dbReference>
<dbReference type="SMART" id="SM01091">
    <property type="entry name" value="CorC_HlyC"/>
    <property type="match status" value="1"/>
</dbReference>
<dbReference type="InterPro" id="IPR000644">
    <property type="entry name" value="CBS_dom"/>
</dbReference>
<dbReference type="InterPro" id="IPR002550">
    <property type="entry name" value="CNNM"/>
</dbReference>
<evidence type="ECO:0000256" key="1">
    <source>
        <dbReference type="ARBA" id="ARBA00004141"/>
    </source>
</evidence>
<reference evidence="13" key="1">
    <citation type="submission" date="2022-07" db="EMBL/GenBank/DDBJ databases">
        <title>Enhanced cultured diversity of the mouse gut microbiota enables custom-made synthetic communities.</title>
        <authorList>
            <person name="Afrizal A."/>
        </authorList>
    </citation>
    <scope>NUCLEOTIDE SEQUENCE</scope>
    <source>
        <strain evidence="13">DSM 28593</strain>
    </source>
</reference>
<dbReference type="Gene3D" id="3.30.465.10">
    <property type="match status" value="1"/>
</dbReference>
<keyword evidence="3 9" id="KW-0812">Transmembrane</keyword>
<gene>
    <name evidence="13" type="ORF">NSA47_02515</name>
</gene>
<dbReference type="SUPFAM" id="SSF56176">
    <property type="entry name" value="FAD-binding/transporter-associated domain-like"/>
    <property type="match status" value="1"/>
</dbReference>
<name>A0AAE3HEA4_9FIRM</name>
<evidence type="ECO:0000256" key="9">
    <source>
        <dbReference type="PROSITE-ProRule" id="PRU01193"/>
    </source>
</evidence>
<dbReference type="Proteomes" id="UP001205748">
    <property type="component" value="Unassembled WGS sequence"/>
</dbReference>
<keyword evidence="5 9" id="KW-1133">Transmembrane helix</keyword>
<evidence type="ECO:0000256" key="4">
    <source>
        <dbReference type="ARBA" id="ARBA00022737"/>
    </source>
</evidence>